<dbReference type="InterPro" id="IPR040442">
    <property type="entry name" value="Pyrv_kinase-like_dom_sf"/>
</dbReference>
<dbReference type="GO" id="GO:0005524">
    <property type="term" value="F:ATP binding"/>
    <property type="evidence" value="ECO:0007669"/>
    <property type="project" value="UniProtKB-KW"/>
</dbReference>
<dbReference type="SUPFAM" id="SSF51621">
    <property type="entry name" value="Phosphoenolpyruvate/pyruvate domain"/>
    <property type="match status" value="1"/>
</dbReference>
<evidence type="ECO:0000256" key="6">
    <source>
        <dbReference type="ARBA" id="ARBA00022741"/>
    </source>
</evidence>
<geneLocation type="plasmid" evidence="14">
    <name>pts417</name>
</geneLocation>
<dbReference type="AlphaFoldDB" id="A0A2K8UI82"/>
<evidence type="ECO:0000259" key="12">
    <source>
        <dbReference type="Pfam" id="PF00224"/>
    </source>
</evidence>
<accession>A0A2K8UI82</accession>
<evidence type="ECO:0000256" key="5">
    <source>
        <dbReference type="ARBA" id="ARBA00022723"/>
    </source>
</evidence>
<evidence type="ECO:0000256" key="1">
    <source>
        <dbReference type="ARBA" id="ARBA00004997"/>
    </source>
</evidence>
<keyword evidence="6" id="KW-0547">Nucleotide-binding</keyword>
<dbReference type="Pfam" id="PF00224">
    <property type="entry name" value="PK"/>
    <property type="match status" value="2"/>
</dbReference>
<evidence type="ECO:0000256" key="2">
    <source>
        <dbReference type="ARBA" id="ARBA00008663"/>
    </source>
</evidence>
<keyword evidence="4" id="KW-0808">Transferase</keyword>
<dbReference type="InterPro" id="IPR015793">
    <property type="entry name" value="Pyrv_Knase_brl"/>
</dbReference>
<evidence type="ECO:0000256" key="3">
    <source>
        <dbReference type="ARBA" id="ARBA00012142"/>
    </source>
</evidence>
<dbReference type="OrthoDB" id="9812123at2"/>
<evidence type="ECO:0000313" key="14">
    <source>
        <dbReference type="Proteomes" id="UP000232638"/>
    </source>
</evidence>
<evidence type="ECO:0000256" key="7">
    <source>
        <dbReference type="ARBA" id="ARBA00022777"/>
    </source>
</evidence>
<dbReference type="Gene3D" id="3.20.20.60">
    <property type="entry name" value="Phosphoenolpyruvate-binding domains"/>
    <property type="match status" value="2"/>
</dbReference>
<dbReference type="InterPro" id="IPR001697">
    <property type="entry name" value="Pyr_Knase"/>
</dbReference>
<dbReference type="GO" id="GO:0004743">
    <property type="term" value="F:pyruvate kinase activity"/>
    <property type="evidence" value="ECO:0007669"/>
    <property type="project" value="UniProtKB-EC"/>
</dbReference>
<comment type="similarity">
    <text evidence="2">Belongs to the pyruvate kinase family.</text>
</comment>
<dbReference type="GO" id="GO:0030955">
    <property type="term" value="F:potassium ion binding"/>
    <property type="evidence" value="ECO:0007669"/>
    <property type="project" value="InterPro"/>
</dbReference>
<evidence type="ECO:0000256" key="8">
    <source>
        <dbReference type="ARBA" id="ARBA00022840"/>
    </source>
</evidence>
<dbReference type="Gene3D" id="2.40.33.10">
    <property type="entry name" value="PK beta-barrel domain-like"/>
    <property type="match status" value="1"/>
</dbReference>
<feature type="domain" description="Pyruvate kinase barrel" evidence="12">
    <location>
        <begin position="137"/>
        <end position="213"/>
    </location>
</feature>
<dbReference type="InterPro" id="IPR011037">
    <property type="entry name" value="Pyrv_Knase-like_insert_dom_sf"/>
</dbReference>
<keyword evidence="7 13" id="KW-0418">Kinase</keyword>
<comment type="pathway">
    <text evidence="1">Carbohydrate degradation; glycolysis; pyruvate from D-glyceraldehyde 3-phosphate: step 5/5.</text>
</comment>
<evidence type="ECO:0000256" key="9">
    <source>
        <dbReference type="ARBA" id="ARBA00022842"/>
    </source>
</evidence>
<keyword evidence="13" id="KW-0614">Plasmid</keyword>
<keyword evidence="8" id="KW-0067">ATP-binding</keyword>
<keyword evidence="10" id="KW-0324">Glycolysis</keyword>
<organism evidence="13 14">
    <name type="scientific">Candidatus Thiodictyon syntrophicum</name>
    <dbReference type="NCBI Taxonomy" id="1166950"/>
    <lineage>
        <taxon>Bacteria</taxon>
        <taxon>Pseudomonadati</taxon>
        <taxon>Pseudomonadota</taxon>
        <taxon>Gammaproteobacteria</taxon>
        <taxon>Chromatiales</taxon>
        <taxon>Chromatiaceae</taxon>
        <taxon>Thiodictyon</taxon>
    </lineage>
</organism>
<evidence type="ECO:0000313" key="13">
    <source>
        <dbReference type="EMBL" id="AUB85284.1"/>
    </source>
</evidence>
<dbReference type="InterPro" id="IPR015806">
    <property type="entry name" value="Pyrv_Knase_insert_dom_sf"/>
</dbReference>
<evidence type="ECO:0000256" key="11">
    <source>
        <dbReference type="ARBA" id="ARBA00023317"/>
    </source>
</evidence>
<feature type="domain" description="Pyruvate kinase barrel" evidence="12">
    <location>
        <begin position="364"/>
        <end position="578"/>
    </location>
</feature>
<gene>
    <name evidence="13" type="ORF">THSYN_30740</name>
</gene>
<reference evidence="13 14" key="1">
    <citation type="submission" date="2017-03" db="EMBL/GenBank/DDBJ databases">
        <title>Complete genome sequence of Candidatus 'Thiodictyon syntrophicum' sp. nov. strain Cad16T, a photolithoautotroph purple sulfur bacterium isolated from an alpine meromictic lake.</title>
        <authorList>
            <person name="Luedin S.M."/>
            <person name="Pothier J.F."/>
            <person name="Danza F."/>
            <person name="Storelli N."/>
            <person name="Wittwer M."/>
            <person name="Tonolla M."/>
        </authorList>
    </citation>
    <scope>NUCLEOTIDE SEQUENCE [LARGE SCALE GENOMIC DNA]</scope>
    <source>
        <strain evidence="13 14">Cad16T</strain>
        <plasmid evidence="14">Plasmid pts417</plasmid>
    </source>
</reference>
<name>A0A2K8UI82_9GAMM</name>
<proteinExistence type="inferred from homology"/>
<dbReference type="EMBL" id="CP020371">
    <property type="protein sequence ID" value="AUB85284.1"/>
    <property type="molecule type" value="Genomic_DNA"/>
</dbReference>
<dbReference type="EC" id="2.7.1.40" evidence="3"/>
<dbReference type="GO" id="GO:0000287">
    <property type="term" value="F:magnesium ion binding"/>
    <property type="evidence" value="ECO:0007669"/>
    <property type="project" value="InterPro"/>
</dbReference>
<keyword evidence="14" id="KW-1185">Reference proteome</keyword>
<dbReference type="UniPathway" id="UPA00109">
    <property type="reaction ID" value="UER00188"/>
</dbReference>
<dbReference type="InterPro" id="IPR015813">
    <property type="entry name" value="Pyrv/PenolPyrv_kinase-like_dom"/>
</dbReference>
<sequence length="619" mass="66830">MPPTPAQVAALAAQLVALRDGALALEQRFGDELAAIAPQQRASARNLLHYLSVRRHDIRALQQDLSALGLSSLGVLEPHALASLNAVIGVLAQLQDAAPGGGHPPLPPPPVDFRSGPQRLREHALALLGPEPQGRLVRIMVTMPSEAATDAQLVQDLLDAGMDVMRINCAHDGPAEWAAMVENLRRAEQSRGRSCRVAMDLAGPKLRTGALRASGRVQRLAPQRDCFGRLTRPGRVWLTPAEAAEPRPPGLRLRLEISGGLLGQLAMGDQLEFTDARGQEHRLLVREARGASWVAEIEQTAYVEEATRVTARRDGETVGSGAFINVPEVIEPIALAVGELLILTRCDAPGQGAERAADGTVVTPAQVHCTLATAFEFARPGHTVWFDDGKIGGVVAANDGERITVSITQTGPKGARLRAEKGINFPDTPLAMSALTDKDLADLPAIVRLADMVQLSFVREPQDLAQLHAELDRLGAQRMGVVLKIENRRAFENLPRLLLASLHRPPVGVMIARGDLAVEVGFERLSEVQQEILWLCEAAHVPVIWATQILEGMAKTGAPSRAEVSDAGMSIMAECAMLNKGPRIVETVRFLAGIIDRMDEHYRKQRATLRRLAVADLED</sequence>
<dbReference type="SUPFAM" id="SSF50800">
    <property type="entry name" value="PK beta-barrel domain-like"/>
    <property type="match status" value="1"/>
</dbReference>
<protein>
    <recommendedName>
        <fullName evidence="3">pyruvate kinase</fullName>
        <ecNumber evidence="3">2.7.1.40</ecNumber>
    </recommendedName>
</protein>
<dbReference type="RefSeq" id="WP_100922919.1">
    <property type="nucleotide sequence ID" value="NZ_CP020371.1"/>
</dbReference>
<dbReference type="GO" id="GO:0016301">
    <property type="term" value="F:kinase activity"/>
    <property type="evidence" value="ECO:0007669"/>
    <property type="project" value="UniProtKB-KW"/>
</dbReference>
<dbReference type="KEGG" id="tsy:THSYN_30740"/>
<evidence type="ECO:0000256" key="4">
    <source>
        <dbReference type="ARBA" id="ARBA00022679"/>
    </source>
</evidence>
<evidence type="ECO:0000256" key="10">
    <source>
        <dbReference type="ARBA" id="ARBA00023152"/>
    </source>
</evidence>
<keyword evidence="9" id="KW-0460">Magnesium</keyword>
<dbReference type="NCBIfam" id="NF011314">
    <property type="entry name" value="PRK14725.1"/>
    <property type="match status" value="1"/>
</dbReference>
<dbReference type="PANTHER" id="PTHR11817">
    <property type="entry name" value="PYRUVATE KINASE"/>
    <property type="match status" value="1"/>
</dbReference>
<keyword evidence="11 13" id="KW-0670">Pyruvate</keyword>
<dbReference type="Proteomes" id="UP000232638">
    <property type="component" value="Plasmid pTs417"/>
</dbReference>
<keyword evidence="5" id="KW-0479">Metal-binding</keyword>